<dbReference type="InterPro" id="IPR050109">
    <property type="entry name" value="HTH-type_TetR-like_transc_reg"/>
</dbReference>
<dbReference type="EMBL" id="CACRYJ010000024">
    <property type="protein sequence ID" value="VZO36538.1"/>
    <property type="molecule type" value="Genomic_DNA"/>
</dbReference>
<organism evidence="5 6">
    <name type="scientific">Occultella aeris</name>
    <dbReference type="NCBI Taxonomy" id="2761496"/>
    <lineage>
        <taxon>Bacteria</taxon>
        <taxon>Bacillati</taxon>
        <taxon>Actinomycetota</taxon>
        <taxon>Actinomycetes</taxon>
        <taxon>Micrococcales</taxon>
        <taxon>Ruaniaceae</taxon>
        <taxon>Occultella</taxon>
    </lineage>
</organism>
<dbReference type="Proteomes" id="UP000419743">
    <property type="component" value="Unassembled WGS sequence"/>
</dbReference>
<dbReference type="InterPro" id="IPR009057">
    <property type="entry name" value="Homeodomain-like_sf"/>
</dbReference>
<proteinExistence type="predicted"/>
<dbReference type="PANTHER" id="PTHR30055">
    <property type="entry name" value="HTH-TYPE TRANSCRIPTIONAL REGULATOR RUTR"/>
    <property type="match status" value="1"/>
</dbReference>
<evidence type="ECO:0000313" key="5">
    <source>
        <dbReference type="EMBL" id="VZO36538.1"/>
    </source>
</evidence>
<keyword evidence="6" id="KW-1185">Reference proteome</keyword>
<dbReference type="Pfam" id="PF00440">
    <property type="entry name" value="TetR_N"/>
    <property type="match status" value="1"/>
</dbReference>
<dbReference type="PROSITE" id="PS50977">
    <property type="entry name" value="HTH_TETR_2"/>
    <property type="match status" value="1"/>
</dbReference>
<dbReference type="InterPro" id="IPR001647">
    <property type="entry name" value="HTH_TetR"/>
</dbReference>
<evidence type="ECO:0000313" key="6">
    <source>
        <dbReference type="Proteomes" id="UP000419743"/>
    </source>
</evidence>
<evidence type="ECO:0000256" key="2">
    <source>
        <dbReference type="PROSITE-ProRule" id="PRU00335"/>
    </source>
</evidence>
<dbReference type="PRINTS" id="PR00455">
    <property type="entry name" value="HTHTETR"/>
</dbReference>
<dbReference type="InterPro" id="IPR023772">
    <property type="entry name" value="DNA-bd_HTH_TetR-type_CS"/>
</dbReference>
<dbReference type="Gene3D" id="1.10.357.10">
    <property type="entry name" value="Tetracycline Repressor, domain 2"/>
    <property type="match status" value="1"/>
</dbReference>
<dbReference type="SUPFAM" id="SSF46689">
    <property type="entry name" value="Homeodomain-like"/>
    <property type="match status" value="1"/>
</dbReference>
<evidence type="ECO:0000256" key="1">
    <source>
        <dbReference type="ARBA" id="ARBA00023125"/>
    </source>
</evidence>
<dbReference type="GO" id="GO:0003700">
    <property type="term" value="F:DNA-binding transcription factor activity"/>
    <property type="evidence" value="ECO:0007669"/>
    <property type="project" value="TreeGrafter"/>
</dbReference>
<keyword evidence="1 2" id="KW-0238">DNA-binding</keyword>
<accession>A0A7M4DHZ1</accession>
<feature type="region of interest" description="Disordered" evidence="3">
    <location>
        <begin position="1"/>
        <end position="20"/>
    </location>
</feature>
<dbReference type="InterPro" id="IPR039536">
    <property type="entry name" value="TetR_C_Proteobacteria"/>
</dbReference>
<dbReference type="PROSITE" id="PS01081">
    <property type="entry name" value="HTH_TETR_1"/>
    <property type="match status" value="1"/>
</dbReference>
<evidence type="ECO:0000259" key="4">
    <source>
        <dbReference type="PROSITE" id="PS50977"/>
    </source>
</evidence>
<dbReference type="GO" id="GO:0000976">
    <property type="term" value="F:transcription cis-regulatory region binding"/>
    <property type="evidence" value="ECO:0007669"/>
    <property type="project" value="TreeGrafter"/>
</dbReference>
<dbReference type="AlphaFoldDB" id="A0A7M4DHZ1"/>
<name>A0A7M4DHZ1_9MICO</name>
<dbReference type="Pfam" id="PF14246">
    <property type="entry name" value="TetR_C_7"/>
    <property type="match status" value="1"/>
</dbReference>
<sequence length="225" mass="23873">MSHPEAAAATPAQPSPRLRPDKHAAIMAGGRAVFARDGYARASIDAIATASRVSTRTIYKHFADKTALFAAVLINSATQVAAAETALVERHLSTVATAEGVEPALRAFATEWLNDAGDWLIGMPDSAAHRALVAQVRAEAGHLGTEVVSTWWQAGAGRVRVELAEVFARWAERGFLSITDPDRAAVHFSRLVSATPGAPASPITPEERAGWITDGVALFVRGYKP</sequence>
<dbReference type="PANTHER" id="PTHR30055:SF146">
    <property type="entry name" value="HTH-TYPE TRANSCRIPTIONAL DUAL REGULATOR CECR"/>
    <property type="match status" value="1"/>
</dbReference>
<reference evidence="5 6" key="1">
    <citation type="submission" date="2019-11" db="EMBL/GenBank/DDBJ databases">
        <authorList>
            <person name="Criscuolo A."/>
        </authorList>
    </citation>
    <scope>NUCLEOTIDE SEQUENCE [LARGE SCALE GENOMIC DNA]</scope>
    <source>
        <strain evidence="5">CIP111667</strain>
    </source>
</reference>
<feature type="DNA-binding region" description="H-T-H motif" evidence="2">
    <location>
        <begin position="43"/>
        <end position="62"/>
    </location>
</feature>
<gene>
    <name evidence="5" type="ORF">HALOF300_01742</name>
</gene>
<evidence type="ECO:0000256" key="3">
    <source>
        <dbReference type="SAM" id="MobiDB-lite"/>
    </source>
</evidence>
<feature type="domain" description="HTH tetR-type" evidence="4">
    <location>
        <begin position="20"/>
        <end position="80"/>
    </location>
</feature>
<comment type="caution">
    <text evidence="5">The sequence shown here is derived from an EMBL/GenBank/DDBJ whole genome shotgun (WGS) entry which is preliminary data.</text>
</comment>
<dbReference type="RefSeq" id="WP_156740552.1">
    <property type="nucleotide sequence ID" value="NZ_CACRYJ010000024.1"/>
</dbReference>
<protein>
    <submittedName>
        <fullName evidence="5">Bacterial regulatory proteins, tetR family</fullName>
    </submittedName>
</protein>